<organism evidence="4 5">
    <name type="scientific">Streptomyces flavochromogenes</name>
    <dbReference type="NCBI Taxonomy" id="68199"/>
    <lineage>
        <taxon>Bacteria</taxon>
        <taxon>Bacillati</taxon>
        <taxon>Actinomycetota</taxon>
        <taxon>Actinomycetes</taxon>
        <taxon>Kitasatosporales</taxon>
        <taxon>Streptomycetaceae</taxon>
        <taxon>Streptomyces</taxon>
    </lineage>
</organism>
<evidence type="ECO:0000259" key="3">
    <source>
        <dbReference type="Pfam" id="PF00291"/>
    </source>
</evidence>
<dbReference type="Proteomes" id="UP001602370">
    <property type="component" value="Unassembled WGS sequence"/>
</dbReference>
<reference evidence="4 5" key="1">
    <citation type="submission" date="2024-10" db="EMBL/GenBank/DDBJ databases">
        <title>The Natural Products Discovery Center: Release of the First 8490 Sequenced Strains for Exploring Actinobacteria Biosynthetic Diversity.</title>
        <authorList>
            <person name="Kalkreuter E."/>
            <person name="Kautsar S.A."/>
            <person name="Yang D."/>
            <person name="Bader C.D."/>
            <person name="Teijaro C.N."/>
            <person name="Fluegel L."/>
            <person name="Davis C.M."/>
            <person name="Simpson J.R."/>
            <person name="Lauterbach L."/>
            <person name="Steele A.D."/>
            <person name="Gui C."/>
            <person name="Meng S."/>
            <person name="Li G."/>
            <person name="Viehrig K."/>
            <person name="Ye F."/>
            <person name="Su P."/>
            <person name="Kiefer A.F."/>
            <person name="Nichols A."/>
            <person name="Cepeda A.J."/>
            <person name="Yan W."/>
            <person name="Fan B."/>
            <person name="Jiang Y."/>
            <person name="Adhikari A."/>
            <person name="Zheng C.-J."/>
            <person name="Schuster L."/>
            <person name="Cowan T.M."/>
            <person name="Smanski M.J."/>
            <person name="Chevrette M.G."/>
            <person name="De Carvalho L.P.S."/>
            <person name="Shen B."/>
        </authorList>
    </citation>
    <scope>NUCLEOTIDE SEQUENCE [LARGE SCALE GENOMIC DNA]</scope>
    <source>
        <strain evidence="4 5">NPDC012605</strain>
    </source>
</reference>
<dbReference type="PANTHER" id="PTHR10314">
    <property type="entry name" value="CYSTATHIONINE BETA-SYNTHASE"/>
    <property type="match status" value="1"/>
</dbReference>
<dbReference type="CDD" id="cd01561">
    <property type="entry name" value="CBS_like"/>
    <property type="match status" value="1"/>
</dbReference>
<gene>
    <name evidence="4" type="ORF">ACFY8C_38335</name>
</gene>
<dbReference type="RefSeq" id="WP_063740687.1">
    <property type="nucleotide sequence ID" value="NZ_JBIBDZ010000018.1"/>
</dbReference>
<dbReference type="EMBL" id="JBIBDZ010000018">
    <property type="protein sequence ID" value="MFF5924143.1"/>
    <property type="molecule type" value="Genomic_DNA"/>
</dbReference>
<feature type="domain" description="Tryptophan synthase beta chain-like PALP" evidence="3">
    <location>
        <begin position="41"/>
        <end position="290"/>
    </location>
</feature>
<proteinExistence type="predicted"/>
<accession>A0ABW6Y341</accession>
<dbReference type="Pfam" id="PF00291">
    <property type="entry name" value="PALP"/>
    <property type="match status" value="1"/>
</dbReference>
<evidence type="ECO:0000313" key="4">
    <source>
        <dbReference type="EMBL" id="MFF5924143.1"/>
    </source>
</evidence>
<comment type="caution">
    <text evidence="4">The sequence shown here is derived from an EMBL/GenBank/DDBJ whole genome shotgun (WGS) entry which is preliminary data.</text>
</comment>
<evidence type="ECO:0000256" key="1">
    <source>
        <dbReference type="ARBA" id="ARBA00001933"/>
    </source>
</evidence>
<dbReference type="InterPro" id="IPR001926">
    <property type="entry name" value="TrpB-like_PALP"/>
</dbReference>
<keyword evidence="5" id="KW-1185">Reference proteome</keyword>
<keyword evidence="2" id="KW-0663">Pyridoxal phosphate</keyword>
<protein>
    <submittedName>
        <fullName evidence="4">PLP-dependent cysteine synthase family protein</fullName>
    </submittedName>
</protein>
<comment type="cofactor">
    <cofactor evidence="1">
        <name>pyridoxal 5'-phosphate</name>
        <dbReference type="ChEBI" id="CHEBI:597326"/>
    </cofactor>
</comment>
<dbReference type="InterPro" id="IPR050214">
    <property type="entry name" value="Cys_Synth/Cystath_Beta-Synth"/>
</dbReference>
<dbReference type="Gene3D" id="3.40.50.1100">
    <property type="match status" value="2"/>
</dbReference>
<dbReference type="SUPFAM" id="SSF53686">
    <property type="entry name" value="Tryptophan synthase beta subunit-like PLP-dependent enzymes"/>
    <property type="match status" value="1"/>
</dbReference>
<name>A0ABW6Y341_9ACTN</name>
<evidence type="ECO:0000313" key="5">
    <source>
        <dbReference type="Proteomes" id="UP001602370"/>
    </source>
</evidence>
<sequence length="374" mass="39856">MTTTTIAGVGRLHDSVVDATELPRIIQVTDNLYAAAFSLMKLLPARFIIDRAEAAGLLRPGSRVIETSSGTFALGLAMVCRLRGYDLTIVGDSAIDRDLRNRLEMLGATVEIVEYAGQSGGIQGARLARVEELRRLHPDSFVPGQYDNPDNPGAYAVVADLIGETVGSVDCLVGPVGSGGSTGGLAAALRPADPALHLVGVDTHGSIIFGSPDGPRTLRGLGSSIHPGNVRHSAYDEVHWVTAPEAFHATHELFRNHGLFMGPTSGASFQVASWWAAHNPDSKVVMVLPDEGYRYQSTVYHAEWLREQGIEPAPAPGGPVTVDHPLDAPSSWTRLVWARRGFGDVMTPEVHDLGDVMTQEAHGLGGPTTPEVRS</sequence>
<evidence type="ECO:0000256" key="2">
    <source>
        <dbReference type="ARBA" id="ARBA00022898"/>
    </source>
</evidence>
<dbReference type="InterPro" id="IPR036052">
    <property type="entry name" value="TrpB-like_PALP_sf"/>
</dbReference>